<dbReference type="InterPro" id="IPR052705">
    <property type="entry name" value="Gliding_Motility_GTPase"/>
</dbReference>
<name>A0A6G9H5N1_9ACTN</name>
<sequence>MDSAGPSPLPEAPDSRPPAHLPENALMLKVVVAGPFAVGKTTFVSAVSEIQSRHTEELMTQAGALVDDLEGVDAKTHTTVGTDFGRLTLDDRLVLYMFGSPGQKRFRVLWDDIVSGALGILVLVDTGRLDAAFEVMDMVEAAGLPYVVGVNHFPASPVHSPDDVRAALDLPAGTPVVGLDARDRDACLDALITMTQHVLSPLEMV</sequence>
<dbReference type="Pfam" id="PF03029">
    <property type="entry name" value="ATP_bind_1"/>
    <property type="match status" value="1"/>
</dbReference>
<keyword evidence="2" id="KW-0547">Nucleotide-binding</keyword>
<evidence type="ECO:0000256" key="2">
    <source>
        <dbReference type="ARBA" id="ARBA00022741"/>
    </source>
</evidence>
<dbReference type="GO" id="GO:0005525">
    <property type="term" value="F:GTP binding"/>
    <property type="evidence" value="ECO:0007669"/>
    <property type="project" value="UniProtKB-KW"/>
</dbReference>
<gene>
    <name evidence="6" type="ORF">HA039_26795</name>
</gene>
<evidence type="ECO:0000313" key="6">
    <source>
        <dbReference type="EMBL" id="QIQ05417.1"/>
    </source>
</evidence>
<dbReference type="EMBL" id="CP050177">
    <property type="protein sequence ID" value="QIQ05417.1"/>
    <property type="molecule type" value="Genomic_DNA"/>
</dbReference>
<feature type="region of interest" description="Disordered" evidence="5">
    <location>
        <begin position="1"/>
        <end position="20"/>
    </location>
</feature>
<keyword evidence="7" id="KW-1185">Reference proteome</keyword>
<dbReference type="Gene3D" id="3.40.50.300">
    <property type="entry name" value="P-loop containing nucleotide triphosphate hydrolases"/>
    <property type="match status" value="1"/>
</dbReference>
<dbReference type="PANTHER" id="PTHR42708:SF1">
    <property type="entry name" value="GLIDING MOTILITY PROTEIN MGLA"/>
    <property type="match status" value="1"/>
</dbReference>
<protein>
    <submittedName>
        <fullName evidence="6">ATP-binding protein</fullName>
    </submittedName>
</protein>
<dbReference type="SUPFAM" id="SSF52540">
    <property type="entry name" value="P-loop containing nucleoside triphosphate hydrolases"/>
    <property type="match status" value="1"/>
</dbReference>
<dbReference type="Proteomes" id="UP000501179">
    <property type="component" value="Chromosome"/>
</dbReference>
<evidence type="ECO:0000313" key="7">
    <source>
        <dbReference type="Proteomes" id="UP000501179"/>
    </source>
</evidence>
<dbReference type="RefSeq" id="WP_167033918.1">
    <property type="nucleotide sequence ID" value="NZ_CP050177.1"/>
</dbReference>
<accession>A0A6G9H5N1</accession>
<reference evidence="6 7" key="1">
    <citation type="submission" date="2020-03" db="EMBL/GenBank/DDBJ databases">
        <title>A novel species.</title>
        <authorList>
            <person name="Gao J."/>
        </authorList>
    </citation>
    <scope>NUCLEOTIDE SEQUENCE [LARGE SCALE GENOMIC DNA]</scope>
    <source>
        <strain evidence="6 7">QMT-12</strain>
    </source>
</reference>
<dbReference type="PANTHER" id="PTHR42708">
    <property type="entry name" value="ATP/GTP-BINDING PROTEIN-RELATED"/>
    <property type="match status" value="1"/>
</dbReference>
<dbReference type="InterPro" id="IPR027417">
    <property type="entry name" value="P-loop_NTPase"/>
</dbReference>
<keyword evidence="3" id="KW-0378">Hydrolase</keyword>
<proteinExistence type="inferred from homology"/>
<evidence type="ECO:0000256" key="5">
    <source>
        <dbReference type="SAM" id="MobiDB-lite"/>
    </source>
</evidence>
<dbReference type="KEGG" id="slia:HA039_26795"/>
<dbReference type="CDD" id="cd00882">
    <property type="entry name" value="Ras_like_GTPase"/>
    <property type="match status" value="1"/>
</dbReference>
<dbReference type="InterPro" id="IPR004130">
    <property type="entry name" value="Gpn"/>
</dbReference>
<keyword evidence="4" id="KW-0342">GTP-binding</keyword>
<dbReference type="GO" id="GO:0016787">
    <property type="term" value="F:hydrolase activity"/>
    <property type="evidence" value="ECO:0007669"/>
    <property type="project" value="UniProtKB-KW"/>
</dbReference>
<keyword evidence="6" id="KW-0067">ATP-binding</keyword>
<evidence type="ECO:0000256" key="4">
    <source>
        <dbReference type="ARBA" id="ARBA00023134"/>
    </source>
</evidence>
<evidence type="ECO:0000256" key="3">
    <source>
        <dbReference type="ARBA" id="ARBA00022801"/>
    </source>
</evidence>
<evidence type="ECO:0000256" key="1">
    <source>
        <dbReference type="ARBA" id="ARBA00005290"/>
    </source>
</evidence>
<dbReference type="GO" id="GO:0005524">
    <property type="term" value="F:ATP binding"/>
    <property type="evidence" value="ECO:0007669"/>
    <property type="project" value="UniProtKB-KW"/>
</dbReference>
<organism evidence="6 7">
    <name type="scientific">Streptomyces liangshanensis</name>
    <dbReference type="NCBI Taxonomy" id="2717324"/>
    <lineage>
        <taxon>Bacteria</taxon>
        <taxon>Bacillati</taxon>
        <taxon>Actinomycetota</taxon>
        <taxon>Actinomycetes</taxon>
        <taxon>Kitasatosporales</taxon>
        <taxon>Streptomycetaceae</taxon>
        <taxon>Streptomyces</taxon>
    </lineage>
</organism>
<comment type="similarity">
    <text evidence="1">Belongs to the GPN-loop GTPase family.</text>
</comment>
<feature type="compositionally biased region" description="Pro residues" evidence="5">
    <location>
        <begin position="7"/>
        <end position="20"/>
    </location>
</feature>
<dbReference type="AlphaFoldDB" id="A0A6G9H5N1"/>